<accession>A0AB39T3X7</accession>
<evidence type="ECO:0000256" key="2">
    <source>
        <dbReference type="SAM" id="MobiDB-lite"/>
    </source>
</evidence>
<feature type="region of interest" description="Disordered" evidence="2">
    <location>
        <begin position="1889"/>
        <end position="1915"/>
    </location>
</feature>
<dbReference type="SMART" id="SM00306">
    <property type="entry name" value="HintN"/>
    <property type="match status" value="1"/>
</dbReference>
<evidence type="ECO:0000313" key="4">
    <source>
        <dbReference type="EMBL" id="XDQ74069.1"/>
    </source>
</evidence>
<dbReference type="CDD" id="cd00081">
    <property type="entry name" value="Hint"/>
    <property type="match status" value="1"/>
</dbReference>
<protein>
    <submittedName>
        <fullName evidence="4">RHS repeat-associated core domain-containing protein</fullName>
    </submittedName>
</protein>
<dbReference type="NCBIfam" id="TIGR03696">
    <property type="entry name" value="Rhs_assc_core"/>
    <property type="match status" value="1"/>
</dbReference>
<dbReference type="PANTHER" id="PTHR32305:SF17">
    <property type="entry name" value="TRNA NUCLEASE WAPA"/>
    <property type="match status" value="1"/>
</dbReference>
<dbReference type="PANTHER" id="PTHR32305">
    <property type="match status" value="1"/>
</dbReference>
<feature type="region of interest" description="Disordered" evidence="2">
    <location>
        <begin position="1098"/>
        <end position="1119"/>
    </location>
</feature>
<dbReference type="Pfam" id="PF07591">
    <property type="entry name" value="PT-HINT"/>
    <property type="match status" value="1"/>
</dbReference>
<dbReference type="InterPro" id="IPR050708">
    <property type="entry name" value="T6SS_VgrG/RHS"/>
</dbReference>
<reference evidence="4" key="1">
    <citation type="submission" date="2024-07" db="EMBL/GenBank/DDBJ databases">
        <authorList>
            <person name="Yu S.T."/>
        </authorList>
    </citation>
    <scope>NUCLEOTIDE SEQUENCE</scope>
    <source>
        <strain evidence="4">R44</strain>
    </source>
</reference>
<feature type="region of interest" description="Disordered" evidence="2">
    <location>
        <begin position="2352"/>
        <end position="2376"/>
    </location>
</feature>
<dbReference type="Pfam" id="PF05593">
    <property type="entry name" value="RHS_repeat"/>
    <property type="match status" value="1"/>
</dbReference>
<keyword evidence="1" id="KW-0677">Repeat</keyword>
<dbReference type="Gene3D" id="2.180.10.10">
    <property type="entry name" value="RHS repeat-associated core"/>
    <property type="match status" value="2"/>
</dbReference>
<dbReference type="InterPro" id="IPR022385">
    <property type="entry name" value="Rhs_assc_core"/>
</dbReference>
<dbReference type="PROSITE" id="PS50818">
    <property type="entry name" value="INTEIN_C_TER"/>
    <property type="match status" value="1"/>
</dbReference>
<name>A0AB39T3X7_9ACTN</name>
<dbReference type="InterPro" id="IPR030934">
    <property type="entry name" value="Intein_C"/>
</dbReference>
<organism evidence="4">
    <name type="scientific">Streptomyces sp. R44</name>
    <dbReference type="NCBI Taxonomy" id="3238633"/>
    <lineage>
        <taxon>Bacteria</taxon>
        <taxon>Bacillati</taxon>
        <taxon>Actinomycetota</taxon>
        <taxon>Actinomycetes</taxon>
        <taxon>Kitasatosporales</taxon>
        <taxon>Streptomycetaceae</taxon>
        <taxon>Streptomyces</taxon>
    </lineage>
</organism>
<dbReference type="InterPro" id="IPR036844">
    <property type="entry name" value="Hint_dom_sf"/>
</dbReference>
<dbReference type="NCBIfam" id="TIGR01643">
    <property type="entry name" value="YD_repeat_2x"/>
    <property type="match status" value="2"/>
</dbReference>
<sequence>MMPAESLALPPDPANVDTGRETIAATDPLALEKLEVETPVEGQTFEKDLNTLKVEVPADLQQAPAGTTTTPVADTEPFTFGSAVSPASLTTAAGTATTAAEGSLTQIPNLPLLAGQAPGQPAPTGTWEFSVVDRSSETSKGVEEALKVGALVTVQAPVTGSVPINVALSYKDFENLHGADWASRLRLVQFPECYLTTPLAEACQAYEELETTNDPVTSTVTATVDTAADGTVTPASTATATQSGPAIMQASYTTATPAATGGDKAVIGAVDSGAGPGGSFKATPLASSGTWSAGGSSGAFTWSYPMAMPPAPAGPAPNVTLSYNSQTVDGKTAVSSPQASWIGEGWDYSPGFIERRYRTCKDDTHKLGDDTPNNTAKADKTSDQCWVSYNAVMSLGGSTTELVRDATTTPETGTEIYHPQRDDGTRIEHRTRKLEGSTANGDDNGEYWTVTTTDGTQYHFGLNKVGGGHADTNSVSTVPVFGNHPDEPCHDTTFATSRCGAGNQQAWRWGLDKVEDVHGNVMIVNWKQETNYYAVRDKRNTPEQYERAAYPASIEYGIRATDLTKPSATVEFGVAQRCLKSDTICAATNFDKTGDPGAYRPWWDTPGSLNCKSTSKLCPGFPSFWTQLRLDTITTKAARANQTGLGYVDAYTLHQSFPEDWYDTAPALWLNSITRTGYSPGETPQTGGGTIQSKDGVSFAHYQVKKTSPLKDYLLDKQLPNLVPTGPADKRPGITRPRIGVIATEAGADIEVEYTGGCQYEPTTDAGKANGTCYPVRWSPDGEEKTPAKAWFNKYVVASVTQTDKVATLFDAPIRTAYTYDGPAWAKSEDEFLRPALRTYSDWRGYRQVTVDKGNRTSGNTAPPSQSRSVTRYFLGAGGEVKDSIDGTVLLADDAPQYAGMTAETLTYLNSFKKANEFTARTRTFLDDSVETASRTRKAEDGTALTALRAYRTSVKKTDSIQAVGASWRGTRTTTLDRDTTYGLPTAVETAVVTPNGTGGETLSEPTCTKTAYVHNTTAWLIGLPGSVRTTATTCADHATADPATELKGSVHTRYDGLAYGATPTKGLVTGVDEIDGTGTTHSVTTTTTYDPLGRIRTVTKPGAGTTETQYIPGDSGGPVTSTKTFNAAGHATITTIDPGRALPLTVTDPNGRVTRTEYDDLGRLTKGWSASRSTGTQTPNVEIAYQAATATPSETRPAAVTVKTLKDDGTYASQVTIYDGLMRQVQTQSEAHGPGRVVIDTHYNDHGLVSEQTGGYLAKDEPTPELFKITTPSRVPNSVRTTYDGLERPVRQTPYYGMTAQTPTVTTYSTDTSVTVDPAGSTSPTTTTFTDALGRVTQIKHHTGSGNGRITAYAYDKRGNRDKVTDPAGNAWTYVYDARGRVTSTKDPDTGTTRTQYDEADRPKVVTDAVQQSVYTTYDNLGRITAVSAGTTTATPIKSFTYDRVGALGLPWESKRITPSGDYIDRVTGYDTEYRPTGRETVIPQNAMTTGLSGTYAYGYTYTLTGKPLSVTLPAKGGLAEEKVITRYNEDGLPESTSGLAWYTSDATYSPYGEVLRAVSSAQPYRVWTTNFIDEHTGRLQRTVSDRETAGPHRISDTGYAYDESGLITASARQNAETSTLTTWDNQCFTYDAMGELVNAWTSNITPNGNGTGCKSASGATWGHRTDGAFSSGPVADAPHQAGTAPAKLATTEPATGTVASGTAVTGSAAYRQSFTYDWLGNRATMTDHDPAGDTAKNTRYDYAYNATQPHTLTSATSPTAGTSSAYTYNPTGTTETRTLHGGTQTQTLKWTPEQKLESNTIGNDKTTYVYDAAGNRILENSPTGSTLYLGESELTTNGTSITRASRTYSQAGAPTVVRSTTNQSTTAHTLDILLTDHLGTAHTTVEAGGTQPVTRRNFKPYGEPRGTKPAEWPNKRSYLGVGIDDAATGLTHIGAREYDQNTGRFLSADPIIDIADPLQINGYTYANGSPISKSDPTGLRPEGVCGGNSSTCDSDADRTEASVTYHESWEYKVTGWKYNSFEEDSHGNRHYNKPLGVNWGTVVFLPRRGIVWNRYTLPGAGRFLASMLDTGIPGIPSASQGYDNLMESMGVDTKDPGYEDGEGLVNMATLPFTGVRALATKGVKAGIKSLSNCHSFLPGTKVLMADGKTKNIEDVEIGDIVVTTDVKTGKDVQKTVLETIQTEDDKDFTDITVASGDALSSIVATDTHPFWVPALKEWIPAGSLRIGQWLRTSAGTLVQITALDHYTKRQRTHDLTIEDIHAYYVLAGITPILVHNCSSGVNSSGEACACGGGPRAYSVAFEMTLDAADFGRSRGTHFRRANEALDAALQSDAAFAGSMERLIPGVSAAVSSRGGRRTPTGWTWQHEPASNVGGRQGVMSLVPRSQHDPGSLWQHLLHPGGSGGYSEWAIPNGAPRNRR</sequence>
<dbReference type="EMBL" id="CP163444">
    <property type="protein sequence ID" value="XDQ74069.1"/>
    <property type="molecule type" value="Genomic_DNA"/>
</dbReference>
<feature type="domain" description="Hint" evidence="3">
    <location>
        <begin position="2135"/>
        <end position="2236"/>
    </location>
</feature>
<dbReference type="InterPro" id="IPR056823">
    <property type="entry name" value="TEN-like_YD-shell"/>
</dbReference>
<dbReference type="InterPro" id="IPR006530">
    <property type="entry name" value="YD"/>
</dbReference>
<dbReference type="InterPro" id="IPR031325">
    <property type="entry name" value="RHS_repeat"/>
</dbReference>
<dbReference type="Pfam" id="PF25023">
    <property type="entry name" value="TEN_YD-shell"/>
    <property type="match status" value="1"/>
</dbReference>
<evidence type="ECO:0000259" key="3">
    <source>
        <dbReference type="SMART" id="SM00306"/>
    </source>
</evidence>
<dbReference type="InterPro" id="IPR003587">
    <property type="entry name" value="Hint_dom_N"/>
</dbReference>
<feature type="region of interest" description="Disordered" evidence="2">
    <location>
        <begin position="1672"/>
        <end position="1696"/>
    </location>
</feature>
<dbReference type="RefSeq" id="WP_369146611.1">
    <property type="nucleotide sequence ID" value="NZ_CP163444.1"/>
</dbReference>
<evidence type="ECO:0000256" key="1">
    <source>
        <dbReference type="ARBA" id="ARBA00022737"/>
    </source>
</evidence>
<proteinExistence type="predicted"/>
<dbReference type="Gene3D" id="2.170.16.10">
    <property type="entry name" value="Hedgehog/Intein (Hint) domain"/>
    <property type="match status" value="1"/>
</dbReference>
<dbReference type="SUPFAM" id="SSF51294">
    <property type="entry name" value="Hedgehog/intein (Hint) domain"/>
    <property type="match status" value="1"/>
</dbReference>
<gene>
    <name evidence="4" type="ORF">AB5J54_27680</name>
</gene>